<feature type="transmembrane region" description="Helical" evidence="6">
    <location>
        <begin position="252"/>
        <end position="274"/>
    </location>
</feature>
<keyword evidence="4 6" id="KW-0472">Membrane</keyword>
<dbReference type="PANTHER" id="PTHR33048:SF129">
    <property type="entry name" value="INTEGRAL MEMBRANE PROTEIN-RELATED"/>
    <property type="match status" value="1"/>
</dbReference>
<evidence type="ECO:0000256" key="6">
    <source>
        <dbReference type="SAM" id="Phobius"/>
    </source>
</evidence>
<dbReference type="EMBL" id="JAQQWP010000008">
    <property type="protein sequence ID" value="KAK8106444.1"/>
    <property type="molecule type" value="Genomic_DNA"/>
</dbReference>
<comment type="caution">
    <text evidence="8">The sequence shown here is derived from an EMBL/GenBank/DDBJ whole genome shotgun (WGS) entry which is preliminary data.</text>
</comment>
<sequence>MNTAAGPLHGIDEISDEAAHTAQVFYGVTIPLVVLATATYAFRMSKSTRSRSVLSDICITVGYALTITDWGLFMPQMFLTPGTKTPDAVLEGAKGAFLAIPVWGMAMAFIKASLGLTLLHVKQDYWFQGFVYTNIALAGVYGFGNMWFILFSCRPLEAAWGVFSEPGTTTCLPPSSLKAAALTGAVVSIATDIMLSLAPISFLWNLKRPRRERVVIGFLMSLGLLAGVSSLIKTLLIQKFGDPGVDGPALNFTISTWTVLEQLLGVVAACTPFCKPVFEKCLRSLGVPLTRSGGGGGAHSSGAVPGGHYANYQRATENDTFRSQITTTRRRSKFESDEDPLTIEMEAGLSSSESAGSAADAGSARIYKRTEVHVVTEALRADNAADGWKKYTP</sequence>
<feature type="transmembrane region" description="Helical" evidence="6">
    <location>
        <begin position="95"/>
        <end position="119"/>
    </location>
</feature>
<evidence type="ECO:0000256" key="2">
    <source>
        <dbReference type="ARBA" id="ARBA00022692"/>
    </source>
</evidence>
<evidence type="ECO:0000259" key="7">
    <source>
        <dbReference type="Pfam" id="PF20684"/>
    </source>
</evidence>
<evidence type="ECO:0000256" key="4">
    <source>
        <dbReference type="ARBA" id="ARBA00023136"/>
    </source>
</evidence>
<dbReference type="Proteomes" id="UP001392437">
    <property type="component" value="Unassembled WGS sequence"/>
</dbReference>
<dbReference type="Pfam" id="PF20684">
    <property type="entry name" value="Fung_rhodopsin"/>
    <property type="match status" value="1"/>
</dbReference>
<keyword evidence="9" id="KW-1185">Reference proteome</keyword>
<feature type="domain" description="Rhodopsin" evidence="7">
    <location>
        <begin position="54"/>
        <end position="279"/>
    </location>
</feature>
<gene>
    <name evidence="8" type="ORF">PG999_009803</name>
</gene>
<evidence type="ECO:0000313" key="8">
    <source>
        <dbReference type="EMBL" id="KAK8106444.1"/>
    </source>
</evidence>
<evidence type="ECO:0000256" key="1">
    <source>
        <dbReference type="ARBA" id="ARBA00004141"/>
    </source>
</evidence>
<feature type="transmembrane region" description="Helical" evidence="6">
    <location>
        <begin position="131"/>
        <end position="150"/>
    </location>
</feature>
<dbReference type="AlphaFoldDB" id="A0AAW0QLY8"/>
<protein>
    <recommendedName>
        <fullName evidence="7">Rhodopsin domain-containing protein</fullName>
    </recommendedName>
</protein>
<feature type="transmembrane region" description="Helical" evidence="6">
    <location>
        <begin position="54"/>
        <end position="75"/>
    </location>
</feature>
<dbReference type="PANTHER" id="PTHR33048">
    <property type="entry name" value="PTH11-LIKE INTEGRAL MEMBRANE PROTEIN (AFU_ORTHOLOGUE AFUA_5G11245)"/>
    <property type="match status" value="1"/>
</dbReference>
<dbReference type="InterPro" id="IPR049326">
    <property type="entry name" value="Rhodopsin_dom_fungi"/>
</dbReference>
<comment type="subcellular location">
    <subcellularLocation>
        <location evidence="1">Membrane</location>
        <topology evidence="1">Multi-pass membrane protein</topology>
    </subcellularLocation>
</comment>
<keyword evidence="3 6" id="KW-1133">Transmembrane helix</keyword>
<reference evidence="8 9" key="1">
    <citation type="submission" date="2023-01" db="EMBL/GenBank/DDBJ databases">
        <title>Analysis of 21 Apiospora genomes using comparative genomics revels a genus with tremendous synthesis potential of carbohydrate active enzymes and secondary metabolites.</title>
        <authorList>
            <person name="Sorensen T."/>
        </authorList>
    </citation>
    <scope>NUCLEOTIDE SEQUENCE [LARGE SCALE GENOMIC DNA]</scope>
    <source>
        <strain evidence="8 9">CBS 117206</strain>
    </source>
</reference>
<evidence type="ECO:0000313" key="9">
    <source>
        <dbReference type="Proteomes" id="UP001392437"/>
    </source>
</evidence>
<dbReference type="GO" id="GO:0016020">
    <property type="term" value="C:membrane"/>
    <property type="evidence" value="ECO:0007669"/>
    <property type="project" value="UniProtKB-SubCell"/>
</dbReference>
<name>A0AAW0QLY8_9PEZI</name>
<evidence type="ECO:0000256" key="3">
    <source>
        <dbReference type="ARBA" id="ARBA00022989"/>
    </source>
</evidence>
<feature type="transmembrane region" description="Helical" evidence="6">
    <location>
        <begin position="179"/>
        <end position="202"/>
    </location>
</feature>
<dbReference type="InterPro" id="IPR052337">
    <property type="entry name" value="SAT4-like"/>
</dbReference>
<keyword evidence="2 6" id="KW-0812">Transmembrane</keyword>
<comment type="similarity">
    <text evidence="5">Belongs to the SAT4 family.</text>
</comment>
<accession>A0AAW0QLY8</accession>
<evidence type="ECO:0000256" key="5">
    <source>
        <dbReference type="ARBA" id="ARBA00038359"/>
    </source>
</evidence>
<feature type="transmembrane region" description="Helical" evidence="6">
    <location>
        <begin position="214"/>
        <end position="232"/>
    </location>
</feature>
<proteinExistence type="inferred from homology"/>
<organism evidence="8 9">
    <name type="scientific">Apiospora kogelbergensis</name>
    <dbReference type="NCBI Taxonomy" id="1337665"/>
    <lineage>
        <taxon>Eukaryota</taxon>
        <taxon>Fungi</taxon>
        <taxon>Dikarya</taxon>
        <taxon>Ascomycota</taxon>
        <taxon>Pezizomycotina</taxon>
        <taxon>Sordariomycetes</taxon>
        <taxon>Xylariomycetidae</taxon>
        <taxon>Amphisphaeriales</taxon>
        <taxon>Apiosporaceae</taxon>
        <taxon>Apiospora</taxon>
    </lineage>
</organism>
<feature type="transmembrane region" description="Helical" evidence="6">
    <location>
        <begin position="24"/>
        <end position="42"/>
    </location>
</feature>